<dbReference type="Pfam" id="PF23277">
    <property type="entry name" value="Ig_Dlec1_1"/>
    <property type="match status" value="1"/>
</dbReference>
<dbReference type="InterPro" id="IPR059041">
    <property type="entry name" value="Ig_DLEC1_1"/>
</dbReference>
<reference evidence="3" key="3">
    <citation type="submission" date="2025-09" db="UniProtKB">
        <authorList>
            <consortium name="Ensembl"/>
        </authorList>
    </citation>
    <scope>IDENTIFICATION</scope>
</reference>
<dbReference type="InterPro" id="IPR033304">
    <property type="entry name" value="DLEC1"/>
</dbReference>
<dbReference type="GO" id="GO:0005929">
    <property type="term" value="C:cilium"/>
    <property type="evidence" value="ECO:0007669"/>
    <property type="project" value="TreeGrafter"/>
</dbReference>
<proteinExistence type="predicted"/>
<dbReference type="HOGENOM" id="CLU_033777_0_0_1"/>
<keyword evidence="4" id="KW-1185">Reference proteome</keyword>
<evidence type="ECO:0000313" key="4">
    <source>
        <dbReference type="Proteomes" id="UP000007303"/>
    </source>
</evidence>
<reference evidence="4" key="1">
    <citation type="journal article" date="2004" name="Nature">
        <title>Genome duplication in the teleost fish Tetraodon nigroviridis reveals the early vertebrate proto-karyotype.</title>
        <authorList>
            <person name="Jaillon O."/>
            <person name="Aury J.-M."/>
            <person name="Brunet F."/>
            <person name="Petit J.-L."/>
            <person name="Stange-Thomann N."/>
            <person name="Mauceli E."/>
            <person name="Bouneau L."/>
            <person name="Fischer C."/>
            <person name="Ozouf-Costaz C."/>
            <person name="Bernot A."/>
            <person name="Nicaud S."/>
            <person name="Jaffe D."/>
            <person name="Fisher S."/>
            <person name="Lutfalla G."/>
            <person name="Dossat C."/>
            <person name="Segurens B."/>
            <person name="Dasilva C."/>
            <person name="Salanoubat M."/>
            <person name="Levy M."/>
            <person name="Boudet N."/>
            <person name="Castellano S."/>
            <person name="Anthouard V."/>
            <person name="Jubin C."/>
            <person name="Castelli V."/>
            <person name="Katinka M."/>
            <person name="Vacherie B."/>
            <person name="Biemont C."/>
            <person name="Skalli Z."/>
            <person name="Cattolico L."/>
            <person name="Poulain J."/>
            <person name="De Berardinis V."/>
            <person name="Cruaud C."/>
            <person name="Duprat S."/>
            <person name="Brottier P."/>
            <person name="Coutanceau J.-P."/>
            <person name="Gouzy J."/>
            <person name="Parra G."/>
            <person name="Lardier G."/>
            <person name="Chapple C."/>
            <person name="McKernan K.J."/>
            <person name="McEwan P."/>
            <person name="Bosak S."/>
            <person name="Kellis M."/>
            <person name="Volff J.-N."/>
            <person name="Guigo R."/>
            <person name="Zody M.C."/>
            <person name="Mesirov J."/>
            <person name="Lindblad-Toh K."/>
            <person name="Birren B."/>
            <person name="Nusbaum C."/>
            <person name="Kahn D."/>
            <person name="Robinson-Rechavi M."/>
            <person name="Laudet V."/>
            <person name="Schachter V."/>
            <person name="Quetier F."/>
            <person name="Saurin W."/>
            <person name="Scarpelli C."/>
            <person name="Wincker P."/>
            <person name="Lander E.S."/>
            <person name="Weissenbach J."/>
            <person name="Roest Crollius H."/>
        </authorList>
    </citation>
    <scope>NUCLEOTIDE SEQUENCE [LARGE SCALE GENOMIC DNA]</scope>
</reference>
<dbReference type="GO" id="GO:0015631">
    <property type="term" value="F:tubulin binding"/>
    <property type="evidence" value="ECO:0007669"/>
    <property type="project" value="TreeGrafter"/>
</dbReference>
<feature type="region of interest" description="Disordered" evidence="1">
    <location>
        <begin position="271"/>
        <end position="293"/>
    </location>
</feature>
<dbReference type="STRING" id="99883.ENSTNIP00000015718"/>
<dbReference type="PANTHER" id="PTHR46348:SF1">
    <property type="entry name" value="DELETED IN LUNG AND ESOPHAGEAL CANCER PROTEIN 1"/>
    <property type="match status" value="1"/>
</dbReference>
<evidence type="ECO:0000313" key="3">
    <source>
        <dbReference type="Ensembl" id="ENSTNIP00000015718.1"/>
    </source>
</evidence>
<dbReference type="GO" id="GO:0005737">
    <property type="term" value="C:cytoplasm"/>
    <property type="evidence" value="ECO:0007669"/>
    <property type="project" value="TreeGrafter"/>
</dbReference>
<evidence type="ECO:0000256" key="1">
    <source>
        <dbReference type="SAM" id="MobiDB-lite"/>
    </source>
</evidence>
<dbReference type="Ensembl" id="ENSTNIT00000015925.1">
    <property type="protein sequence ID" value="ENSTNIP00000015718.1"/>
    <property type="gene ID" value="ENSTNIG00000012743.1"/>
</dbReference>
<accession>H3D5C9</accession>
<reference evidence="3" key="2">
    <citation type="submission" date="2025-08" db="UniProtKB">
        <authorList>
            <consortium name="Ensembl"/>
        </authorList>
    </citation>
    <scope>IDENTIFICATION</scope>
</reference>
<dbReference type="GeneTree" id="ENSGT00940000165361"/>
<dbReference type="Proteomes" id="UP000007303">
    <property type="component" value="Unassembled WGS sequence"/>
</dbReference>
<protein>
    <recommendedName>
        <fullName evidence="2">Deleted in lung and esophageal cancer protein 1 Ig-like domain-containing protein</fullName>
    </recommendedName>
</protein>
<dbReference type="PANTHER" id="PTHR46348">
    <property type="entry name" value="DELETED IN LUNG AND ESOPHAGEAL CANCER PROTEIN 1"/>
    <property type="match status" value="1"/>
</dbReference>
<dbReference type="InParanoid" id="H3D5C9"/>
<evidence type="ECO:0000259" key="2">
    <source>
        <dbReference type="Pfam" id="PF23277"/>
    </source>
</evidence>
<sequence>MPYADPPMDTPRPSSKTTLGISHVLTSVFKDLYAKDILRGTSSNRLKTESEGSSCHNRYVEELQKIRSDYNKSIKEADMLENHIIQAKIRAEAAEKEAYERMKENGGTARDDQGQFAFLVKSAFSWCVDSSLLREHNLIAPADYLPPEAPHVEPPAADALGHQHVTSVHLKFLFLSVRRDPAGHAIAYRTHLPQDDANVPIQGLVSDAEKRKKSPKKIKQPKPRALKDEQSTRDRMEDQEKLQMLKDRQNFLRNPRFLPLNAQQGVTSLIQPRSRAARPVNATGESPSSSEAPAPVFLAEPAAVVFTDYAVGRVYEATLELKNVTSVSQHARVIPPSTSFFSVGFGRFPGDGGMVAPGMSCKYTIRFAPDSLGDYEDSVTVEMPMENLLVVPILAKRPPPVLTIPKVLDCGYCLIGGVKFVEFQCKNVSVSAGSFCIIPKKQWPVSNLRTVARAHYSEQAPFAVGPSLFHLQSGESVVIEVVFFPTAAERSSQDFTLVCDNCQVKEITVQEGEGQLIAVEFVPASEKPELPLPEETRDATAEHLVRFDPCNPHSVLQEKVIIRNNR</sequence>
<feature type="region of interest" description="Disordered" evidence="1">
    <location>
        <begin position="206"/>
        <end position="238"/>
    </location>
</feature>
<feature type="domain" description="Deleted in lung and esophageal cancer protein 1 Ig-like" evidence="2">
    <location>
        <begin position="297"/>
        <end position="383"/>
    </location>
</feature>
<dbReference type="OMA" id="APGMCCK"/>
<organism evidence="3 4">
    <name type="scientific">Tetraodon nigroviridis</name>
    <name type="common">Spotted green pufferfish</name>
    <name type="synonym">Chelonodon nigroviridis</name>
    <dbReference type="NCBI Taxonomy" id="99883"/>
    <lineage>
        <taxon>Eukaryota</taxon>
        <taxon>Metazoa</taxon>
        <taxon>Chordata</taxon>
        <taxon>Craniata</taxon>
        <taxon>Vertebrata</taxon>
        <taxon>Euteleostomi</taxon>
        <taxon>Actinopterygii</taxon>
        <taxon>Neopterygii</taxon>
        <taxon>Teleostei</taxon>
        <taxon>Neoteleostei</taxon>
        <taxon>Acanthomorphata</taxon>
        <taxon>Eupercaria</taxon>
        <taxon>Tetraodontiformes</taxon>
        <taxon>Tetradontoidea</taxon>
        <taxon>Tetraodontidae</taxon>
        <taxon>Tetraodon</taxon>
    </lineage>
</organism>
<dbReference type="GO" id="GO:0008285">
    <property type="term" value="P:negative regulation of cell population proliferation"/>
    <property type="evidence" value="ECO:0007669"/>
    <property type="project" value="InterPro"/>
</dbReference>
<dbReference type="Gene3D" id="2.60.40.10">
    <property type="entry name" value="Immunoglobulins"/>
    <property type="match status" value="2"/>
</dbReference>
<feature type="compositionally biased region" description="Basic and acidic residues" evidence="1">
    <location>
        <begin position="225"/>
        <end position="238"/>
    </location>
</feature>
<name>H3D5C9_TETNG</name>
<dbReference type="AlphaFoldDB" id="H3D5C9"/>
<feature type="compositionally biased region" description="Basic residues" evidence="1">
    <location>
        <begin position="211"/>
        <end position="224"/>
    </location>
</feature>
<dbReference type="InterPro" id="IPR013783">
    <property type="entry name" value="Ig-like_fold"/>
</dbReference>